<dbReference type="EMBL" id="JAGGJR010000003">
    <property type="protein sequence ID" value="MBP1872434.1"/>
    <property type="molecule type" value="Genomic_DNA"/>
</dbReference>
<accession>A0ACC5SUS6</accession>
<keyword evidence="2" id="KW-1185">Reference proteome</keyword>
<reference evidence="1" key="1">
    <citation type="submission" date="2021-03" db="EMBL/GenBank/DDBJ databases">
        <title>Genomic Encyclopedia of Type Strains, Phase IV (KMG-IV): sequencing the most valuable type-strain genomes for metagenomic binning, comparative biology and taxonomic classification.</title>
        <authorList>
            <person name="Goeker M."/>
        </authorList>
    </citation>
    <scope>NUCLEOTIDE SEQUENCE</scope>
    <source>
        <strain evidence="1">DSM 18131</strain>
    </source>
</reference>
<comment type="caution">
    <text evidence="1">The sequence shown here is derived from an EMBL/GenBank/DDBJ whole genome shotgun (WGS) entry which is preliminary data.</text>
</comment>
<sequence length="283" mass="30766">MGTIAGHVTWSRTMDEPLLQIRDLVVRYRRTGLFSAPPPPAVNAVSLELATGSTLGLVGESGSGKSSLLRAILRLVPVESGTIRLDGDDWLALPEQRLRERRRAIGVVAQNPFLSLSPRLTIAEILAEPMTAQGRVPAEELRLRAAEMLERCGLTGTFLSRRARELSGGQAQRVAIARALVLQPKLLILDEPTSALDISVQAQILNLLEDLKRELGLSMLFVTHNLKVVRHVSDTLVVMRGGRIIEAGSTEQISSAPAEEYTRQLMGYGRNPTGAEVASARRG</sequence>
<evidence type="ECO:0000313" key="2">
    <source>
        <dbReference type="Proteomes" id="UP000823773"/>
    </source>
</evidence>
<organism evidence="1 2">
    <name type="scientific">Ensifer adhaerens</name>
    <name type="common">Sinorhizobium morelense</name>
    <dbReference type="NCBI Taxonomy" id="106592"/>
    <lineage>
        <taxon>Bacteria</taxon>
        <taxon>Pseudomonadati</taxon>
        <taxon>Pseudomonadota</taxon>
        <taxon>Alphaproteobacteria</taxon>
        <taxon>Hyphomicrobiales</taxon>
        <taxon>Rhizobiaceae</taxon>
        <taxon>Sinorhizobium/Ensifer group</taxon>
        <taxon>Ensifer</taxon>
    </lineage>
</organism>
<protein>
    <submittedName>
        <fullName evidence="1">ABC-type glutathione transport system ATPase component</fullName>
    </submittedName>
</protein>
<proteinExistence type="predicted"/>
<evidence type="ECO:0000313" key="1">
    <source>
        <dbReference type="EMBL" id="MBP1872434.1"/>
    </source>
</evidence>
<dbReference type="Proteomes" id="UP000823773">
    <property type="component" value="Unassembled WGS sequence"/>
</dbReference>
<name>A0ACC5SUS6_ENSAD</name>
<gene>
    <name evidence="1" type="ORF">J2Z19_002146</name>
</gene>